<name>A0ACC1IQY4_9FUNG</name>
<keyword evidence="2" id="KW-1185">Reference proteome</keyword>
<reference evidence="1" key="1">
    <citation type="submission" date="2022-07" db="EMBL/GenBank/DDBJ databases">
        <title>Phylogenomic reconstructions and comparative analyses of Kickxellomycotina fungi.</title>
        <authorList>
            <person name="Reynolds N.K."/>
            <person name="Stajich J.E."/>
            <person name="Barry K."/>
            <person name="Grigoriev I.V."/>
            <person name="Crous P."/>
            <person name="Smith M.E."/>
        </authorList>
    </citation>
    <scope>NUCLEOTIDE SEQUENCE</scope>
    <source>
        <strain evidence="1">Benny 63K</strain>
    </source>
</reference>
<dbReference type="Proteomes" id="UP001150581">
    <property type="component" value="Unassembled WGS sequence"/>
</dbReference>
<gene>
    <name evidence="1" type="ORF">LPJ66_002269</name>
</gene>
<evidence type="ECO:0000313" key="2">
    <source>
        <dbReference type="Proteomes" id="UP001150581"/>
    </source>
</evidence>
<sequence length="1048" mass="116747">MTQHFERYFENIKDHTSSDDEYIYSTTSTKSSKKKPPPATNHTSVLANPEAIRLELTTDHKMYYISGAQVHFPFTPYPSQLGMMQHMIQALNNAQNTMIESPTGSGKSLALLCAALAWRRDFSAKCRLRLSNARVVVRKYAMYSVALPTTEEMEVVKGEKGDGGDGNGDGDGDEKKPDVTADSTAAADVADDKPDLSAAETEVAFAPDLTADVKPKVDPNTGALVAADMDFVTPAATPEKKTMAQKAEMPTNPTPGSDTKLAKASAEYHRAVAMADLPKTVTHILAAAKIAIPPGLAPEDIATLEEFQKHGSVVSCSPRIYFGSRTHRQVAQLVDELRRKTPYRLRTAVLGSRAQTCIRQKKNTDQSVDDMCRALLDEDNCSAYSGFRKLTGHKKVARGGDMEIWDIEDIVSLGKRLNACPYYAVRELAGTADLVFCPYNYILDPGVREAAGIELEGNIVILDEAHNVENAARDAGSLEVTDQQLGALVGECRQLSNNNVLPLSHEFVGMFAEGLLGWLNDPSSTYEHRDFETQTSVWPKNDVSTKDLFRHLSITPEFVQRLEIETEKLEDYIKEVRAIKEQRKLIDKSAMLQLRTRNNSPDEVDMEEEQQQDKLTLKHLSAGLMRLLSGMVRVLKYTSPASKYHHDYRIAKIKKPNPEYRDKGPQRKRRRKSTLPPPPPPPFVNVMAFWALNPGVVFSEIASYSRSIILTSGTLSPLDSYESELQVYFASKLEASHVIDPARFSAMAIECGPSGLVLEGKYSTVDTFSFQDDVGQALCSIAASSPDGMLVFVTSYALLNKLIARWRMTGHYDELNVHKTVFVEPRGGSKDEFEKLLAEYRRCLASDRLPGQPLARGAVMFAVYRGKVSEGIDFSDFFCRTVVNIGIPYPAFKDVKVMLKREYNDQMYRQYQYHQGSSNGNQAAASTGLLNGSKWYDTQAFRAINQALGRCLRHKNDWGAIIMLESRFGQSWNINRLSKWVRQHLRVHRNFGSAMASLDEFYRVRIQEDQLTFAEMPDIAEVQTPAGDFAGCDSDFDAESNAGSYTCV</sequence>
<proteinExistence type="predicted"/>
<comment type="caution">
    <text evidence="1">The sequence shown here is derived from an EMBL/GenBank/DDBJ whole genome shotgun (WGS) entry which is preliminary data.</text>
</comment>
<protein>
    <submittedName>
        <fullName evidence="1">Uncharacterized protein</fullName>
    </submittedName>
</protein>
<evidence type="ECO:0000313" key="1">
    <source>
        <dbReference type="EMBL" id="KAJ1899188.1"/>
    </source>
</evidence>
<organism evidence="1 2">
    <name type="scientific">Kickxella alabastrina</name>
    <dbReference type="NCBI Taxonomy" id="61397"/>
    <lineage>
        <taxon>Eukaryota</taxon>
        <taxon>Fungi</taxon>
        <taxon>Fungi incertae sedis</taxon>
        <taxon>Zoopagomycota</taxon>
        <taxon>Kickxellomycotina</taxon>
        <taxon>Kickxellomycetes</taxon>
        <taxon>Kickxellales</taxon>
        <taxon>Kickxellaceae</taxon>
        <taxon>Kickxella</taxon>
    </lineage>
</organism>
<accession>A0ACC1IQY4</accession>
<dbReference type="EMBL" id="JANBPG010000173">
    <property type="protein sequence ID" value="KAJ1899188.1"/>
    <property type="molecule type" value="Genomic_DNA"/>
</dbReference>